<evidence type="ECO:0000256" key="3">
    <source>
        <dbReference type="ARBA" id="ARBA00021704"/>
    </source>
</evidence>
<keyword evidence="5" id="KW-0539">Nucleus</keyword>
<dbReference type="PANTHER" id="PTHR12945:SF0">
    <property type="entry name" value="TRNA (ADENINE(58)-N(1))-METHYLTRANSFERASE NON-CATALYTIC SUBUNIT TRM6"/>
    <property type="match status" value="1"/>
</dbReference>
<accession>A0A183A4E4</accession>
<evidence type="ECO:0000256" key="4">
    <source>
        <dbReference type="ARBA" id="ARBA00022694"/>
    </source>
</evidence>
<organism evidence="7">
    <name type="scientific">Echinostoma caproni</name>
    <dbReference type="NCBI Taxonomy" id="27848"/>
    <lineage>
        <taxon>Eukaryota</taxon>
        <taxon>Metazoa</taxon>
        <taxon>Spiralia</taxon>
        <taxon>Lophotrochozoa</taxon>
        <taxon>Platyhelminthes</taxon>
        <taxon>Trematoda</taxon>
        <taxon>Digenea</taxon>
        <taxon>Plagiorchiida</taxon>
        <taxon>Echinostomata</taxon>
        <taxon>Echinostomatoidea</taxon>
        <taxon>Echinostomatidae</taxon>
        <taxon>Echinostoma</taxon>
    </lineage>
</organism>
<dbReference type="GO" id="GO:0030488">
    <property type="term" value="P:tRNA methylation"/>
    <property type="evidence" value="ECO:0007669"/>
    <property type="project" value="InterPro"/>
</dbReference>
<proteinExistence type="inferred from homology"/>
<dbReference type="PANTHER" id="PTHR12945">
    <property type="entry name" value="TRANSLATION INITIATION FACTOR EIF3-RELATED"/>
    <property type="match status" value="1"/>
</dbReference>
<reference evidence="7" key="1">
    <citation type="submission" date="2016-06" db="UniProtKB">
        <authorList>
            <consortium name="WormBaseParasite"/>
        </authorList>
    </citation>
    <scope>IDENTIFICATION</scope>
</reference>
<sequence>LVDLYNAIKQRGGVTHLRLCDTWFRTIQVLPERTHPEVSMIASGGYLLTAYTVEPKPGSVHELLQSGLVSSAFWHELDAPDES</sequence>
<evidence type="ECO:0000313" key="7">
    <source>
        <dbReference type="WBParaSite" id="ECPE_0000182901-mRNA-1"/>
    </source>
</evidence>
<dbReference type="GO" id="GO:0031515">
    <property type="term" value="C:tRNA (m1A) methyltransferase complex"/>
    <property type="evidence" value="ECO:0007669"/>
    <property type="project" value="InterPro"/>
</dbReference>
<dbReference type="GO" id="GO:0005634">
    <property type="term" value="C:nucleus"/>
    <property type="evidence" value="ECO:0007669"/>
    <property type="project" value="UniProtKB-SubCell"/>
</dbReference>
<evidence type="ECO:0000256" key="6">
    <source>
        <dbReference type="ARBA" id="ARBA00032319"/>
    </source>
</evidence>
<name>A0A183A4E4_9TREM</name>
<evidence type="ECO:0000256" key="2">
    <source>
        <dbReference type="ARBA" id="ARBA00008320"/>
    </source>
</evidence>
<dbReference type="WBParaSite" id="ECPE_0000182901-mRNA-1">
    <property type="protein sequence ID" value="ECPE_0000182901-mRNA-1"/>
    <property type="gene ID" value="ECPE_0000182901"/>
</dbReference>
<evidence type="ECO:0000256" key="1">
    <source>
        <dbReference type="ARBA" id="ARBA00004123"/>
    </source>
</evidence>
<comment type="similarity">
    <text evidence="2">Belongs to the TRM6/GCD10 family.</text>
</comment>
<keyword evidence="4" id="KW-0819">tRNA processing</keyword>
<dbReference type="InterPro" id="IPR017423">
    <property type="entry name" value="TRM6"/>
</dbReference>
<comment type="subcellular location">
    <subcellularLocation>
        <location evidence="1">Nucleus</location>
    </subcellularLocation>
</comment>
<dbReference type="AlphaFoldDB" id="A0A183A4E4"/>
<evidence type="ECO:0000256" key="5">
    <source>
        <dbReference type="ARBA" id="ARBA00023242"/>
    </source>
</evidence>
<protein>
    <recommendedName>
        <fullName evidence="3">tRNA (adenine(58)-N(1))-methyltransferase non-catalytic subunit TRM6</fullName>
    </recommendedName>
    <alternativeName>
        <fullName evidence="6">tRNA(m1A58)-methyltransferase subunit TRM6</fullName>
    </alternativeName>
</protein>